<name>A0ACC0U6W6_9AGAM</name>
<gene>
    <name evidence="1" type="ORF">F5148DRAFT_1286263</name>
</gene>
<dbReference type="Proteomes" id="UP001207468">
    <property type="component" value="Unassembled WGS sequence"/>
</dbReference>
<keyword evidence="2" id="KW-1185">Reference proteome</keyword>
<proteinExistence type="predicted"/>
<evidence type="ECO:0000313" key="2">
    <source>
        <dbReference type="Proteomes" id="UP001207468"/>
    </source>
</evidence>
<dbReference type="EMBL" id="JAGFNK010000162">
    <property type="protein sequence ID" value="KAI9463018.1"/>
    <property type="molecule type" value="Genomic_DNA"/>
</dbReference>
<protein>
    <submittedName>
        <fullName evidence="1">Protein transporter SEC24</fullName>
    </submittedName>
</protein>
<reference evidence="1" key="1">
    <citation type="submission" date="2021-03" db="EMBL/GenBank/DDBJ databases">
        <title>Evolutionary priming and transition to the ectomycorrhizal habit in an iconic lineage of mushroom-forming fungi: is preadaptation a requirement?</title>
        <authorList>
            <consortium name="DOE Joint Genome Institute"/>
            <person name="Looney B.P."/>
            <person name="Miyauchi S."/>
            <person name="Morin E."/>
            <person name="Drula E."/>
            <person name="Courty P.E."/>
            <person name="Chicoki N."/>
            <person name="Fauchery L."/>
            <person name="Kohler A."/>
            <person name="Kuo A."/>
            <person name="LaButti K."/>
            <person name="Pangilinan J."/>
            <person name="Lipzen A."/>
            <person name="Riley R."/>
            <person name="Andreopoulos W."/>
            <person name="He G."/>
            <person name="Johnson J."/>
            <person name="Barry K.W."/>
            <person name="Grigoriev I.V."/>
            <person name="Nagy L."/>
            <person name="Hibbett D."/>
            <person name="Henrissat B."/>
            <person name="Matheny P.B."/>
            <person name="Labbe J."/>
            <person name="Martin A.F."/>
        </authorList>
    </citation>
    <scope>NUCLEOTIDE SEQUENCE</scope>
    <source>
        <strain evidence="1">BPL698</strain>
    </source>
</reference>
<organism evidence="1 2">
    <name type="scientific">Russula earlei</name>
    <dbReference type="NCBI Taxonomy" id="71964"/>
    <lineage>
        <taxon>Eukaryota</taxon>
        <taxon>Fungi</taxon>
        <taxon>Dikarya</taxon>
        <taxon>Basidiomycota</taxon>
        <taxon>Agaricomycotina</taxon>
        <taxon>Agaricomycetes</taxon>
        <taxon>Russulales</taxon>
        <taxon>Russulaceae</taxon>
        <taxon>Russula</taxon>
    </lineage>
</organism>
<evidence type="ECO:0000313" key="1">
    <source>
        <dbReference type="EMBL" id="KAI9463018.1"/>
    </source>
</evidence>
<comment type="caution">
    <text evidence="1">The sequence shown here is derived from an EMBL/GenBank/DDBJ whole genome shotgun (WGS) entry which is preliminary data.</text>
</comment>
<sequence>MFLNLPQTLLQSTRARMRLSWSQPPSESSAGNSSPKFIRVSTWNIPNSSRLAEDLSIPLVAIIQPFAELDDREEPIPLVQTGEFGSRSLREVWRICESVVHLGVCANIDVGLTPANGKVEPHYFSALDANFARLDYLERPELRKGTIDFDVSQWTDYWASNPLKPPSTSPADPALSNAARNPQSMRYVFVLDVSDTSMRSGFLASACVALRAILYGRVSEDGSEVAQACLPSCCTIALVTFEDVLHFYELSPNQTSPRQLVVADVDDVFPPLPPTALFVDPHQCRAVIESLLDNLQQRHASMSPGVTSRSCLGSALRVSLDALAYTGGHVVSFISTLPGLGPGRLVPLEKFNRDEAWDDIKFYVPRDIEWNNLGEACADAGVGVSMFMAPTKFLDIGSIGAVPSLSGGDIFYHWDFKPARDGPIMESQLRRLVTRKTGYNCSIRVRASNGLRVEQLAGNFHLPSPSMPTSGTLDADQAISVSFNITATLSTHQHAFIQCAVLHTTVDGLRQIRVINLALQVTDLAGNVFRFADMDAVVAHFTRHCNYRPHADSETVHNSRRTNGRVLRDLVFVSSILRFDNSGDSAKYIEPDVRNYHRHKLRGASVRNTLFHLYPRLLAVHDLDDTIALPHPETGVIDVPSLMRNSHTFVQENGIYLIDNEELQVVWVGQSASPQLLLDLFGVDDIFKVDIRITELPILDNRLSKQVRNIIGRRREERGGRVTKLLIARQNFDAAEIEFGDMLMEDHNNAAWTYPEYLAMVHKRITTALQRGMPLSPGAHVRAPW</sequence>
<accession>A0ACC0U6W6</accession>